<dbReference type="GO" id="GO:0051536">
    <property type="term" value="F:iron-sulfur cluster binding"/>
    <property type="evidence" value="ECO:0007669"/>
    <property type="project" value="UniProtKB-KW"/>
</dbReference>
<keyword evidence="2" id="KW-0408">Iron</keyword>
<feature type="non-terminal residue" evidence="4">
    <location>
        <position position="109"/>
    </location>
</feature>
<accession>X0XW82</accession>
<evidence type="ECO:0008006" key="5">
    <source>
        <dbReference type="Google" id="ProtNLM"/>
    </source>
</evidence>
<evidence type="ECO:0000256" key="3">
    <source>
        <dbReference type="ARBA" id="ARBA00023014"/>
    </source>
</evidence>
<dbReference type="PANTHER" id="PTHR43342">
    <property type="entry name" value="NADH-QUINONE OXIDOREDUCTASE, E SUBUNIT"/>
    <property type="match status" value="1"/>
</dbReference>
<dbReference type="Pfam" id="PF01257">
    <property type="entry name" value="2Fe-2S_thioredx"/>
    <property type="match status" value="1"/>
</dbReference>
<dbReference type="AlphaFoldDB" id="X0XW82"/>
<dbReference type="PANTHER" id="PTHR43342:SF1">
    <property type="entry name" value="BIFURCATING [FEFE] HYDROGENASE GAMMA SUBUNIT"/>
    <property type="match status" value="1"/>
</dbReference>
<comment type="caution">
    <text evidence="4">The sequence shown here is derived from an EMBL/GenBank/DDBJ whole genome shotgun (WGS) entry which is preliminary data.</text>
</comment>
<keyword evidence="1" id="KW-0479">Metal-binding</keyword>
<evidence type="ECO:0000313" key="4">
    <source>
        <dbReference type="EMBL" id="GAG40848.1"/>
    </source>
</evidence>
<dbReference type="InterPro" id="IPR036249">
    <property type="entry name" value="Thioredoxin-like_sf"/>
</dbReference>
<dbReference type="Gene3D" id="3.40.30.10">
    <property type="entry name" value="Glutaredoxin"/>
    <property type="match status" value="1"/>
</dbReference>
<name>X0XW82_9ZZZZ</name>
<dbReference type="Gene3D" id="1.10.10.1590">
    <property type="entry name" value="NADH-quinone oxidoreductase subunit E"/>
    <property type="match status" value="1"/>
</dbReference>
<dbReference type="InterPro" id="IPR042128">
    <property type="entry name" value="NuoE_dom"/>
</dbReference>
<dbReference type="EMBL" id="BARS01042280">
    <property type="protein sequence ID" value="GAG40848.1"/>
    <property type="molecule type" value="Genomic_DNA"/>
</dbReference>
<evidence type="ECO:0000256" key="2">
    <source>
        <dbReference type="ARBA" id="ARBA00023004"/>
    </source>
</evidence>
<organism evidence="4">
    <name type="scientific">marine sediment metagenome</name>
    <dbReference type="NCBI Taxonomy" id="412755"/>
    <lineage>
        <taxon>unclassified sequences</taxon>
        <taxon>metagenomes</taxon>
        <taxon>ecological metagenomes</taxon>
    </lineage>
</organism>
<sequence length="109" mass="11927">MKTDEILGILDKHESDRGGLISILEDIQAKYSYLPTEALKIVADKTGRSLVDIYGVATFYKSFSLNPRGKHLCSVCVGTACHVRGAPTVAREFERQLGINAGETTPDKE</sequence>
<evidence type="ECO:0000256" key="1">
    <source>
        <dbReference type="ARBA" id="ARBA00022723"/>
    </source>
</evidence>
<dbReference type="InterPro" id="IPR041921">
    <property type="entry name" value="NuoE_N"/>
</dbReference>
<gene>
    <name evidence="4" type="ORF">S01H1_64170</name>
</gene>
<reference evidence="4" key="1">
    <citation type="journal article" date="2014" name="Front. Microbiol.">
        <title>High frequency of phylogenetically diverse reductive dehalogenase-homologous genes in deep subseafloor sedimentary metagenomes.</title>
        <authorList>
            <person name="Kawai M."/>
            <person name="Futagami T."/>
            <person name="Toyoda A."/>
            <person name="Takaki Y."/>
            <person name="Nishi S."/>
            <person name="Hori S."/>
            <person name="Arai W."/>
            <person name="Tsubouchi T."/>
            <person name="Morono Y."/>
            <person name="Uchiyama I."/>
            <person name="Ito T."/>
            <person name="Fujiyama A."/>
            <person name="Inagaki F."/>
            <person name="Takami H."/>
        </authorList>
    </citation>
    <scope>NUCLEOTIDE SEQUENCE</scope>
    <source>
        <strain evidence="4">Expedition CK06-06</strain>
    </source>
</reference>
<keyword evidence="3" id="KW-0411">Iron-sulfur</keyword>
<proteinExistence type="predicted"/>
<dbReference type="CDD" id="cd03064">
    <property type="entry name" value="TRX_Fd_NuoE"/>
    <property type="match status" value="1"/>
</dbReference>
<dbReference type="SUPFAM" id="SSF52833">
    <property type="entry name" value="Thioredoxin-like"/>
    <property type="match status" value="1"/>
</dbReference>
<dbReference type="InterPro" id="IPR028431">
    <property type="entry name" value="NADP_DH_HndA-like"/>
</dbReference>
<protein>
    <recommendedName>
        <fullName evidence="5">NAD(P)H-dependent oxidoreductase subunit E</fullName>
    </recommendedName>
</protein>
<dbReference type="GO" id="GO:0046872">
    <property type="term" value="F:metal ion binding"/>
    <property type="evidence" value="ECO:0007669"/>
    <property type="project" value="UniProtKB-KW"/>
</dbReference>